<evidence type="ECO:0000256" key="3">
    <source>
        <dbReference type="ARBA" id="ARBA00022692"/>
    </source>
</evidence>
<keyword evidence="10" id="KW-1185">Reference proteome</keyword>
<feature type="transmembrane region" description="Helical" evidence="6">
    <location>
        <begin position="434"/>
        <end position="454"/>
    </location>
</feature>
<evidence type="ECO:0000256" key="1">
    <source>
        <dbReference type="ARBA" id="ARBA00004651"/>
    </source>
</evidence>
<evidence type="ECO:0000313" key="10">
    <source>
        <dbReference type="Proteomes" id="UP000070299"/>
    </source>
</evidence>
<dbReference type="Proteomes" id="UP000070299">
    <property type="component" value="Unassembled WGS sequence"/>
</dbReference>
<reference evidence="10" key="1">
    <citation type="submission" date="2016-02" db="EMBL/GenBank/DDBJ databases">
        <authorList>
            <person name="Schultz-Johansen M."/>
            <person name="Glaring M.A."/>
            <person name="Bech P.K."/>
            <person name="Stougaard P."/>
        </authorList>
    </citation>
    <scope>NUCLEOTIDE SEQUENCE [LARGE SCALE GENOMIC DNA]</scope>
    <source>
        <strain evidence="10">S66</strain>
    </source>
</reference>
<keyword evidence="5 6" id="KW-0472">Membrane</keyword>
<feature type="domain" description="MacB-like periplasmic core" evidence="8">
    <location>
        <begin position="24"/>
        <end position="246"/>
    </location>
</feature>
<dbReference type="Pfam" id="PF12704">
    <property type="entry name" value="MacB_PCD"/>
    <property type="match status" value="2"/>
</dbReference>
<evidence type="ECO:0000256" key="2">
    <source>
        <dbReference type="ARBA" id="ARBA00022475"/>
    </source>
</evidence>
<feature type="transmembrane region" description="Helical" evidence="6">
    <location>
        <begin position="332"/>
        <end position="358"/>
    </location>
</feature>
<feature type="transmembrane region" description="Helical" evidence="6">
    <location>
        <begin position="287"/>
        <end position="311"/>
    </location>
</feature>
<dbReference type="InterPro" id="IPR003838">
    <property type="entry name" value="ABC3_permease_C"/>
</dbReference>
<protein>
    <recommendedName>
        <fullName evidence="11">ABC transporter permease</fullName>
    </recommendedName>
</protein>
<evidence type="ECO:0000256" key="6">
    <source>
        <dbReference type="SAM" id="Phobius"/>
    </source>
</evidence>
<dbReference type="STRING" id="1799789.AX660_03340"/>
<evidence type="ECO:0000259" key="7">
    <source>
        <dbReference type="Pfam" id="PF02687"/>
    </source>
</evidence>
<feature type="transmembrane region" description="Helical" evidence="6">
    <location>
        <begin position="21"/>
        <end position="47"/>
    </location>
</feature>
<feature type="domain" description="ABC3 transporter permease C-terminal" evidence="7">
    <location>
        <begin position="688"/>
        <end position="800"/>
    </location>
</feature>
<dbReference type="Pfam" id="PF02687">
    <property type="entry name" value="FtsX"/>
    <property type="match status" value="2"/>
</dbReference>
<evidence type="ECO:0000313" key="9">
    <source>
        <dbReference type="EMBL" id="KXI26814.1"/>
    </source>
</evidence>
<proteinExistence type="predicted"/>
<comment type="caution">
    <text evidence="9">The sequence shown here is derived from an EMBL/GenBank/DDBJ whole genome shotgun (WGS) entry which is preliminary data.</text>
</comment>
<feature type="transmembrane region" description="Helical" evidence="6">
    <location>
        <begin position="738"/>
        <end position="757"/>
    </location>
</feature>
<comment type="subcellular location">
    <subcellularLocation>
        <location evidence="1">Cell membrane</location>
        <topology evidence="1">Multi-pass membrane protein</topology>
    </subcellularLocation>
</comment>
<name>A0A148KKH2_9ALTE</name>
<dbReference type="PANTHER" id="PTHR30572:SF18">
    <property type="entry name" value="ABC-TYPE MACROLIDE FAMILY EXPORT SYSTEM PERMEASE COMPONENT 2"/>
    <property type="match status" value="1"/>
</dbReference>
<feature type="transmembrane region" description="Helical" evidence="6">
    <location>
        <begin position="680"/>
        <end position="705"/>
    </location>
</feature>
<dbReference type="InterPro" id="IPR025857">
    <property type="entry name" value="MacB_PCD"/>
</dbReference>
<accession>A0A148KKH2</accession>
<dbReference type="PANTHER" id="PTHR30572">
    <property type="entry name" value="MEMBRANE COMPONENT OF TRANSPORTER-RELATED"/>
    <property type="match status" value="1"/>
</dbReference>
<dbReference type="EMBL" id="LSNE01000020">
    <property type="protein sequence ID" value="KXI26814.1"/>
    <property type="molecule type" value="Genomic_DNA"/>
</dbReference>
<sequence length="809" mass="89939">MNNLLIQIKFAWHNLKKKPSFVSSVIITMGLTLGALLCVLTLAYVILFKPLPYPDAERLFRVDSTVNVEQRKPLEGLYSYPGLMGLYQRQDVFSTSAVVINSNDVESSLAHTPAMKVSFAMPEFFPMMGARYAIGRGFEQTEAIDSFNPVTVISYKTWKNEFDLRQDILSQSVTFSGVTYRIIGVLAESFAEPAISYIGYESDAWLTWDYNFRRDLRDNWAALISGYILVGKLQPSISHQQAEQKLSMLLNETWQQNTTSHPHFKNSQTSVTLTSLKDIILSDSQSMIYLLLIGIVGLVVIACANVTNLFMSRTAEKKQQLAIFAALGAKKSHLFTTLFAESLLLMSLSIMLAMGIALGGFELIHRFFTAIFPRVTELSLNGFMLIAAIVIALSLAFIFARISSNMINYRALNTALQSGGKGTQVQVSKRVRQILIVSQVAIATVLILVNTSLFREAAITMTQPLGFNTENSYSLGLSYSGRPRPPAEQVQPIINELINQLAEQPEVQMATQSNPPFNAREDATFTLVGHEDPIVTSANMIGNDYFSLLEQPLLQGREFTKTDLQAKAQVVVINAELAAQISAINPNTEVLNSQIYFGKIPITIIGIVQNAQLPWHKTVQGKFNLPMREGSTGFLIKLHPKQHLSRERIGELLKKIDPKWTVWDYVNLHDLHLQYLFPQIIMASTTGALALLTLLLAAVGLYGILSYSTQMRKTEIATRLAIGAKRNAIFKLMVKDNVGAISLGIILGIIILLGLFIGFSEVLQEYLSYYLILMFAITLAMISIVALGAAYLPLRQYFSKPISTLLRGE</sequence>
<feature type="transmembrane region" description="Helical" evidence="6">
    <location>
        <begin position="769"/>
        <end position="792"/>
    </location>
</feature>
<feature type="domain" description="ABC3 transporter permease C-terminal" evidence="7">
    <location>
        <begin position="294"/>
        <end position="406"/>
    </location>
</feature>
<dbReference type="AlphaFoldDB" id="A0A148KKH2"/>
<organism evidence="9 10">
    <name type="scientific">Paraglaciecola hydrolytica</name>
    <dbReference type="NCBI Taxonomy" id="1799789"/>
    <lineage>
        <taxon>Bacteria</taxon>
        <taxon>Pseudomonadati</taxon>
        <taxon>Pseudomonadota</taxon>
        <taxon>Gammaproteobacteria</taxon>
        <taxon>Alteromonadales</taxon>
        <taxon>Alteromonadaceae</taxon>
        <taxon>Paraglaciecola</taxon>
    </lineage>
</organism>
<dbReference type="OrthoDB" id="5711186at2"/>
<evidence type="ECO:0008006" key="11">
    <source>
        <dbReference type="Google" id="ProtNLM"/>
    </source>
</evidence>
<dbReference type="InterPro" id="IPR050250">
    <property type="entry name" value="Macrolide_Exporter_MacB"/>
</dbReference>
<keyword evidence="4 6" id="KW-1133">Transmembrane helix</keyword>
<dbReference type="GO" id="GO:0005886">
    <property type="term" value="C:plasma membrane"/>
    <property type="evidence" value="ECO:0007669"/>
    <property type="project" value="UniProtKB-SubCell"/>
</dbReference>
<keyword evidence="3 6" id="KW-0812">Transmembrane</keyword>
<dbReference type="RefSeq" id="WP_068382290.1">
    <property type="nucleotide sequence ID" value="NZ_LSNE01000020.1"/>
</dbReference>
<keyword evidence="2" id="KW-1003">Cell membrane</keyword>
<evidence type="ECO:0000256" key="4">
    <source>
        <dbReference type="ARBA" id="ARBA00022989"/>
    </source>
</evidence>
<dbReference type="GO" id="GO:0022857">
    <property type="term" value="F:transmembrane transporter activity"/>
    <property type="evidence" value="ECO:0007669"/>
    <property type="project" value="TreeGrafter"/>
</dbReference>
<feature type="transmembrane region" description="Helical" evidence="6">
    <location>
        <begin position="378"/>
        <end position="400"/>
    </location>
</feature>
<gene>
    <name evidence="9" type="ORF">AX660_03340</name>
</gene>
<evidence type="ECO:0000259" key="8">
    <source>
        <dbReference type="Pfam" id="PF12704"/>
    </source>
</evidence>
<feature type="domain" description="MacB-like periplasmic core" evidence="8">
    <location>
        <begin position="488"/>
        <end position="610"/>
    </location>
</feature>
<evidence type="ECO:0000256" key="5">
    <source>
        <dbReference type="ARBA" id="ARBA00023136"/>
    </source>
</evidence>